<gene>
    <name evidence="2" type="ORF">EGK74_05915</name>
</gene>
<reference evidence="2 3" key="1">
    <citation type="submission" date="2018-11" db="EMBL/GenBank/DDBJ databases">
        <title>Neisseria weixii sp. nov. isolated from the rectal contents of plateau pika (Ochotona cruzoniae).</title>
        <authorList>
            <person name="Zhang G."/>
        </authorList>
    </citation>
    <scope>NUCLEOTIDE SEQUENCE [LARGE SCALE GENOMIC DNA]</scope>
    <source>
        <strain evidence="2 3">10009</strain>
    </source>
</reference>
<dbReference type="OrthoDB" id="8634103at2"/>
<evidence type="ECO:0000313" key="2">
    <source>
        <dbReference type="EMBL" id="RPD87424.1"/>
    </source>
</evidence>
<name>A0A3N4MU50_9NEIS</name>
<sequence>MKLWYSNTSPYVRKVRAVTVHHALGTQIEARLISATAFSEQAEHNRDTPLGRIPVLQTDEGTWLYSSNVIAGYLDAQGSSHSLYPQDDKRWAVLNLHDLAAGMLDNTVDMVGEKLLHPEAEWWQSRHEQIIRRNTRTLPVLADAIKPFDTELNIGTINAVCVIDFLRFRSALTQADTMAGLTELAVWTDEMNARYACLAATQPCA</sequence>
<dbReference type="GO" id="GO:0016740">
    <property type="term" value="F:transferase activity"/>
    <property type="evidence" value="ECO:0007669"/>
    <property type="project" value="UniProtKB-KW"/>
</dbReference>
<dbReference type="AlphaFoldDB" id="A0A3N4MU50"/>
<proteinExistence type="predicted"/>
<dbReference type="PROSITE" id="PS50404">
    <property type="entry name" value="GST_NTER"/>
    <property type="match status" value="1"/>
</dbReference>
<dbReference type="InterPro" id="IPR036249">
    <property type="entry name" value="Thioredoxin-like_sf"/>
</dbReference>
<accession>A0A3N4MU50</accession>
<comment type="caution">
    <text evidence="2">The sequence shown here is derived from an EMBL/GenBank/DDBJ whole genome shotgun (WGS) entry which is preliminary data.</text>
</comment>
<protein>
    <submittedName>
        <fullName evidence="2">Glutathione S-transferase</fullName>
    </submittedName>
</protein>
<dbReference type="Gene3D" id="1.20.1050.10">
    <property type="match status" value="1"/>
</dbReference>
<dbReference type="EMBL" id="RPFL01000013">
    <property type="protein sequence ID" value="RPD87424.1"/>
    <property type="molecule type" value="Genomic_DNA"/>
</dbReference>
<feature type="domain" description="GST N-terminal" evidence="1">
    <location>
        <begin position="1"/>
        <end position="82"/>
    </location>
</feature>
<keyword evidence="2" id="KW-0808">Transferase</keyword>
<dbReference type="RefSeq" id="WP_123804150.1">
    <property type="nucleotide sequence ID" value="NZ_RPFL01000013.1"/>
</dbReference>
<keyword evidence="3" id="KW-1185">Reference proteome</keyword>
<dbReference type="SUPFAM" id="SSF52833">
    <property type="entry name" value="Thioredoxin-like"/>
    <property type="match status" value="1"/>
</dbReference>
<dbReference type="Gene3D" id="3.40.30.10">
    <property type="entry name" value="Glutaredoxin"/>
    <property type="match status" value="1"/>
</dbReference>
<dbReference type="InterPro" id="IPR004045">
    <property type="entry name" value="Glutathione_S-Trfase_N"/>
</dbReference>
<dbReference type="Proteomes" id="UP000272412">
    <property type="component" value="Unassembled WGS sequence"/>
</dbReference>
<organism evidence="2 3">
    <name type="scientific">Neisseria weixii</name>
    <dbReference type="NCBI Taxonomy" id="1853276"/>
    <lineage>
        <taxon>Bacteria</taxon>
        <taxon>Pseudomonadati</taxon>
        <taxon>Pseudomonadota</taxon>
        <taxon>Betaproteobacteria</taxon>
        <taxon>Neisseriales</taxon>
        <taxon>Neisseriaceae</taxon>
        <taxon>Neisseria</taxon>
    </lineage>
</organism>
<dbReference type="Pfam" id="PF13409">
    <property type="entry name" value="GST_N_2"/>
    <property type="match status" value="1"/>
</dbReference>
<evidence type="ECO:0000313" key="3">
    <source>
        <dbReference type="Proteomes" id="UP000272412"/>
    </source>
</evidence>
<evidence type="ECO:0000259" key="1">
    <source>
        <dbReference type="PROSITE" id="PS50404"/>
    </source>
</evidence>